<sequence>MQSPLRLSGSGSSLRREAALRLRLPACPDWRAQAPSCNLSSNRLFRFGHPGLDHCTSDLNRATSKATPPAQPRLGPGRQRVTALLQQSEKGGRYCKASPGDVRWPPDPGLGFGCGSAPGRLNVGRSESLYDFRRPTLGFFCRPQSLRGP</sequence>
<proteinExistence type="predicted"/>
<gene>
    <name evidence="1" type="ORF">B0I36DRAFT_90838</name>
</gene>
<dbReference type="RefSeq" id="XP_046015396.1">
    <property type="nucleotide sequence ID" value="XM_046163563.1"/>
</dbReference>
<dbReference type="EMBL" id="JAGTJQ010000003">
    <property type="protein sequence ID" value="KAH7035303.1"/>
    <property type="molecule type" value="Genomic_DNA"/>
</dbReference>
<keyword evidence="2" id="KW-1185">Reference proteome</keyword>
<dbReference type="GeneID" id="70193109"/>
<protein>
    <submittedName>
        <fullName evidence="1">Uncharacterized protein</fullName>
    </submittedName>
</protein>
<comment type="caution">
    <text evidence="1">The sequence shown here is derived from an EMBL/GenBank/DDBJ whole genome shotgun (WGS) entry which is preliminary data.</text>
</comment>
<dbReference type="Proteomes" id="UP000756346">
    <property type="component" value="Unassembled WGS sequence"/>
</dbReference>
<dbReference type="AlphaFoldDB" id="A0A9P8YB84"/>
<name>A0A9P8YB84_9PEZI</name>
<reference evidence="1" key="1">
    <citation type="journal article" date="2021" name="Nat. Commun.">
        <title>Genetic determinants of endophytism in the Arabidopsis root mycobiome.</title>
        <authorList>
            <person name="Mesny F."/>
            <person name="Miyauchi S."/>
            <person name="Thiergart T."/>
            <person name="Pickel B."/>
            <person name="Atanasova L."/>
            <person name="Karlsson M."/>
            <person name="Huettel B."/>
            <person name="Barry K.W."/>
            <person name="Haridas S."/>
            <person name="Chen C."/>
            <person name="Bauer D."/>
            <person name="Andreopoulos W."/>
            <person name="Pangilinan J."/>
            <person name="LaButti K."/>
            <person name="Riley R."/>
            <person name="Lipzen A."/>
            <person name="Clum A."/>
            <person name="Drula E."/>
            <person name="Henrissat B."/>
            <person name="Kohler A."/>
            <person name="Grigoriev I.V."/>
            <person name="Martin F.M."/>
            <person name="Hacquard S."/>
        </authorList>
    </citation>
    <scope>NUCLEOTIDE SEQUENCE</scope>
    <source>
        <strain evidence="1">MPI-CAGE-CH-0230</strain>
    </source>
</reference>
<evidence type="ECO:0000313" key="1">
    <source>
        <dbReference type="EMBL" id="KAH7035303.1"/>
    </source>
</evidence>
<evidence type="ECO:0000313" key="2">
    <source>
        <dbReference type="Proteomes" id="UP000756346"/>
    </source>
</evidence>
<organism evidence="1 2">
    <name type="scientific">Microdochium trichocladiopsis</name>
    <dbReference type="NCBI Taxonomy" id="1682393"/>
    <lineage>
        <taxon>Eukaryota</taxon>
        <taxon>Fungi</taxon>
        <taxon>Dikarya</taxon>
        <taxon>Ascomycota</taxon>
        <taxon>Pezizomycotina</taxon>
        <taxon>Sordariomycetes</taxon>
        <taxon>Xylariomycetidae</taxon>
        <taxon>Xylariales</taxon>
        <taxon>Microdochiaceae</taxon>
        <taxon>Microdochium</taxon>
    </lineage>
</organism>
<accession>A0A9P8YB84</accession>